<evidence type="ECO:0000259" key="1">
    <source>
        <dbReference type="Pfam" id="PF01636"/>
    </source>
</evidence>
<dbReference type="PANTHER" id="PTHR40086">
    <property type="entry name" value="PHOSPHOTRANSFERASE YTMP-RELATED"/>
    <property type="match status" value="1"/>
</dbReference>
<sequence>MKHLLEHDWEIIPAGGATGKAFFASKNNEKLFLKRNSSPFLAVLSAEGIVPKLIWTKRMENGDVITAQECLNGREFKPGEMTQDGVAELLKKIHESSPLLSMLGRIGKAPYKPEMMLEEVTSALDEELASHHSVHEALEFLKSELLNVNCETFTVCHGDVNHNNWLLSENGEIYLIDWDGAAIADPAMDIGPLLYWYIPRTEWNHWLEIYGLEYTDHLQIRLKWYVIAHTLLAIGWHKNQQRYQEMEFWIEFLETILHEN</sequence>
<organism evidence="2 3">
    <name type="scientific">Siminovitchia acidinfaciens</name>
    <dbReference type="NCBI Taxonomy" id="2321395"/>
    <lineage>
        <taxon>Bacteria</taxon>
        <taxon>Bacillati</taxon>
        <taxon>Bacillota</taxon>
        <taxon>Bacilli</taxon>
        <taxon>Bacillales</taxon>
        <taxon>Bacillaceae</taxon>
        <taxon>Siminovitchia</taxon>
    </lineage>
</organism>
<dbReference type="AlphaFoldDB" id="A0A429Y4Z8"/>
<dbReference type="Pfam" id="PF01636">
    <property type="entry name" value="APH"/>
    <property type="match status" value="1"/>
</dbReference>
<gene>
    <name evidence="2" type="ORF">D4T97_006705</name>
</gene>
<dbReference type="Proteomes" id="UP000287156">
    <property type="component" value="Unassembled WGS sequence"/>
</dbReference>
<dbReference type="PANTHER" id="PTHR40086:SF1">
    <property type="entry name" value="CELL CYCLE REGULATOR CCRZ"/>
    <property type="match status" value="1"/>
</dbReference>
<keyword evidence="3" id="KW-1185">Reference proteome</keyword>
<accession>A0A429Y4Z8</accession>
<dbReference type="OrthoDB" id="3171511at2"/>
<dbReference type="SUPFAM" id="SSF56112">
    <property type="entry name" value="Protein kinase-like (PK-like)"/>
    <property type="match status" value="1"/>
</dbReference>
<protein>
    <submittedName>
        <fullName evidence="2">Phosphotransferase</fullName>
    </submittedName>
</protein>
<evidence type="ECO:0000313" key="3">
    <source>
        <dbReference type="Proteomes" id="UP000287156"/>
    </source>
</evidence>
<dbReference type="InterPro" id="IPR052077">
    <property type="entry name" value="CcrZ_PhaseVar_Mediator"/>
</dbReference>
<dbReference type="InterPro" id="IPR011009">
    <property type="entry name" value="Kinase-like_dom_sf"/>
</dbReference>
<dbReference type="InterPro" id="IPR002575">
    <property type="entry name" value="Aminoglycoside_PTrfase"/>
</dbReference>
<reference evidence="2" key="1">
    <citation type="submission" date="2018-12" db="EMBL/GenBank/DDBJ databases">
        <authorList>
            <person name="Sun L."/>
            <person name="Chen Z."/>
        </authorList>
    </citation>
    <scope>NUCLEOTIDE SEQUENCE [LARGE SCALE GENOMIC DNA]</scope>
    <source>
        <strain evidence="2">3-2-2</strain>
    </source>
</reference>
<name>A0A429Y4Z8_9BACI</name>
<feature type="domain" description="Aminoglycoside phosphotransferase" evidence="1">
    <location>
        <begin position="14"/>
        <end position="216"/>
    </location>
</feature>
<dbReference type="Gene3D" id="3.90.1200.10">
    <property type="match status" value="1"/>
</dbReference>
<dbReference type="GO" id="GO:0016740">
    <property type="term" value="F:transferase activity"/>
    <property type="evidence" value="ECO:0007669"/>
    <property type="project" value="UniProtKB-KW"/>
</dbReference>
<dbReference type="RefSeq" id="WP_126049201.1">
    <property type="nucleotide sequence ID" value="NZ_QYTV02000002.1"/>
</dbReference>
<dbReference type="EMBL" id="QYTV02000002">
    <property type="protein sequence ID" value="RST76447.1"/>
    <property type="molecule type" value="Genomic_DNA"/>
</dbReference>
<comment type="caution">
    <text evidence="2">The sequence shown here is derived from an EMBL/GenBank/DDBJ whole genome shotgun (WGS) entry which is preliminary data.</text>
</comment>
<evidence type="ECO:0000313" key="2">
    <source>
        <dbReference type="EMBL" id="RST76447.1"/>
    </source>
</evidence>
<proteinExistence type="predicted"/>